<keyword evidence="2" id="KW-1185">Reference proteome</keyword>
<evidence type="ECO:0000313" key="2">
    <source>
        <dbReference type="Proteomes" id="UP001303046"/>
    </source>
</evidence>
<protein>
    <submittedName>
        <fullName evidence="1">Uncharacterized protein</fullName>
    </submittedName>
</protein>
<sequence length="92" mass="10837">MEATLYKSRIEIMRLEACNIMERIRNAGEGLAMTYDLYKLLIHAEDASEGSQEEFHQREEEGVLMDPKFTMDFVRKELDFVDNFKLQVDTEI</sequence>
<name>A0ABR1BZP8_NECAM</name>
<gene>
    <name evidence="1" type="primary">Necator_chrI.g3493</name>
    <name evidence="1" type="ORF">RB195_007364</name>
</gene>
<organism evidence="1 2">
    <name type="scientific">Necator americanus</name>
    <name type="common">Human hookworm</name>
    <dbReference type="NCBI Taxonomy" id="51031"/>
    <lineage>
        <taxon>Eukaryota</taxon>
        <taxon>Metazoa</taxon>
        <taxon>Ecdysozoa</taxon>
        <taxon>Nematoda</taxon>
        <taxon>Chromadorea</taxon>
        <taxon>Rhabditida</taxon>
        <taxon>Rhabditina</taxon>
        <taxon>Rhabditomorpha</taxon>
        <taxon>Strongyloidea</taxon>
        <taxon>Ancylostomatidae</taxon>
        <taxon>Bunostominae</taxon>
        <taxon>Necator</taxon>
    </lineage>
</organism>
<evidence type="ECO:0000313" key="1">
    <source>
        <dbReference type="EMBL" id="KAK6730853.1"/>
    </source>
</evidence>
<accession>A0ABR1BZP8</accession>
<reference evidence="1 2" key="1">
    <citation type="submission" date="2023-08" db="EMBL/GenBank/DDBJ databases">
        <title>A Necator americanus chromosomal reference genome.</title>
        <authorList>
            <person name="Ilik V."/>
            <person name="Petrzelkova K.J."/>
            <person name="Pardy F."/>
            <person name="Fuh T."/>
            <person name="Niatou-Singa F.S."/>
            <person name="Gouil Q."/>
            <person name="Baker L."/>
            <person name="Ritchie M.E."/>
            <person name="Jex A.R."/>
            <person name="Gazzola D."/>
            <person name="Li H."/>
            <person name="Toshio Fujiwara R."/>
            <person name="Zhan B."/>
            <person name="Aroian R.V."/>
            <person name="Pafco B."/>
            <person name="Schwarz E.M."/>
        </authorList>
    </citation>
    <scope>NUCLEOTIDE SEQUENCE [LARGE SCALE GENOMIC DNA]</scope>
    <source>
        <strain evidence="1 2">Aroian</strain>
        <tissue evidence="1">Whole animal</tissue>
    </source>
</reference>
<dbReference type="EMBL" id="JAVFWL010000001">
    <property type="protein sequence ID" value="KAK6730853.1"/>
    <property type="molecule type" value="Genomic_DNA"/>
</dbReference>
<comment type="caution">
    <text evidence="1">The sequence shown here is derived from an EMBL/GenBank/DDBJ whole genome shotgun (WGS) entry which is preliminary data.</text>
</comment>
<dbReference type="Proteomes" id="UP001303046">
    <property type="component" value="Unassembled WGS sequence"/>
</dbReference>
<proteinExistence type="predicted"/>